<accession>A0ABY4PFG5</accession>
<sequence length="244" mass="28419">MYEGYNFIDSVRGKINKCYYNNHKNDKYDYLLFLLKRKDVYESKLTAIVRIIGIKYFNKFEEPLSKELLLILKKGCPLYTKIEIQKVLSAGTKHTAILLISELGKIGNNQYLKVPMKTSKKSTYPIARDICARILQKMDIIAVSEIYINIQQNNMNNSQKSESLDVLEYCIFHNSLLGTLNLLKVIVNETKSENILCKWKAIRALSAFKNNDFVISYLEYLYTKEESEGIINEIKRSIRFVKIK</sequence>
<dbReference type="RefSeq" id="WP_249510384.1">
    <property type="nucleotide sequence ID" value="NZ_CP093362.1"/>
</dbReference>
<reference evidence="1 2" key="1">
    <citation type="journal article" date="2022" name="Int. J. Syst. Evol. Microbiol.">
        <title>Apilactobacillus apisilvae sp. nov., Nicolia spurrieriana gen. nov. sp. nov., Bombilactobacillus folatiphilus sp. nov. and Bombilactobacillus thymidiniphilus sp. nov., four new lactic acid bacterial isolates from stingless bees Tetragonula carbonaria and Austroplebeia australis.</title>
        <authorList>
            <person name="Oliphant S.A."/>
            <person name="Watson-Haigh N.S."/>
            <person name="Sumby K.M."/>
            <person name="Gardner J."/>
            <person name="Groom S."/>
            <person name="Jiranek V."/>
        </authorList>
    </citation>
    <scope>NUCLEOTIDE SEQUENCE [LARGE SCALE GENOMIC DNA]</scope>
    <source>
        <strain evidence="1 2">SG5_A10</strain>
    </source>
</reference>
<keyword evidence="2" id="KW-1185">Reference proteome</keyword>
<protein>
    <submittedName>
        <fullName evidence="1">Uncharacterized protein</fullName>
    </submittedName>
</protein>
<proteinExistence type="predicted"/>
<evidence type="ECO:0000313" key="1">
    <source>
        <dbReference type="EMBL" id="UQS84398.1"/>
    </source>
</evidence>
<dbReference type="Proteomes" id="UP000831859">
    <property type="component" value="Chromosome"/>
</dbReference>
<name>A0ABY4PFG5_9LACO</name>
<evidence type="ECO:0000313" key="2">
    <source>
        <dbReference type="Proteomes" id="UP000831859"/>
    </source>
</evidence>
<gene>
    <name evidence="1" type="ORF">MOO46_03855</name>
</gene>
<dbReference type="EMBL" id="CP093362">
    <property type="protein sequence ID" value="UQS84398.1"/>
    <property type="molecule type" value="Genomic_DNA"/>
</dbReference>
<organism evidence="1 2">
    <name type="scientific">Apilactobacillus apisilvae</name>
    <dbReference type="NCBI Taxonomy" id="2923364"/>
    <lineage>
        <taxon>Bacteria</taxon>
        <taxon>Bacillati</taxon>
        <taxon>Bacillota</taxon>
        <taxon>Bacilli</taxon>
        <taxon>Lactobacillales</taxon>
        <taxon>Lactobacillaceae</taxon>
        <taxon>Apilactobacillus</taxon>
    </lineage>
</organism>